<evidence type="ECO:0000259" key="1">
    <source>
        <dbReference type="Pfam" id="PF00078"/>
    </source>
</evidence>
<dbReference type="Gene3D" id="3.30.70.270">
    <property type="match status" value="1"/>
</dbReference>
<dbReference type="Pfam" id="PF00078">
    <property type="entry name" value="RVT_1"/>
    <property type="match status" value="1"/>
</dbReference>
<feature type="domain" description="Reverse transcriptase" evidence="1">
    <location>
        <begin position="184"/>
        <end position="253"/>
    </location>
</feature>
<dbReference type="Pfam" id="PF08284">
    <property type="entry name" value="RVP_2"/>
    <property type="match status" value="1"/>
</dbReference>
<dbReference type="Gene3D" id="2.40.70.10">
    <property type="entry name" value="Acid Proteases"/>
    <property type="match status" value="1"/>
</dbReference>
<evidence type="ECO:0000313" key="3">
    <source>
        <dbReference type="Proteomes" id="UP001558713"/>
    </source>
</evidence>
<name>A0ABD0ZJQ2_CARAN</name>
<dbReference type="CDD" id="cd01647">
    <property type="entry name" value="RT_LTR"/>
    <property type="match status" value="1"/>
</dbReference>
<comment type="caution">
    <text evidence="2">The sequence shown here is derived from an EMBL/GenBank/DDBJ whole genome shotgun (WGS) entry which is preliminary data.</text>
</comment>
<gene>
    <name evidence="2" type="ORF">V5N11_020006</name>
</gene>
<dbReference type="Proteomes" id="UP001558713">
    <property type="component" value="Unassembled WGS sequence"/>
</dbReference>
<accession>A0ABD0ZJQ2</accession>
<organism evidence="2 3">
    <name type="scientific">Cardamine amara subsp. amara</name>
    <dbReference type="NCBI Taxonomy" id="228776"/>
    <lineage>
        <taxon>Eukaryota</taxon>
        <taxon>Viridiplantae</taxon>
        <taxon>Streptophyta</taxon>
        <taxon>Embryophyta</taxon>
        <taxon>Tracheophyta</taxon>
        <taxon>Spermatophyta</taxon>
        <taxon>Magnoliopsida</taxon>
        <taxon>eudicotyledons</taxon>
        <taxon>Gunneridae</taxon>
        <taxon>Pentapetalae</taxon>
        <taxon>rosids</taxon>
        <taxon>malvids</taxon>
        <taxon>Brassicales</taxon>
        <taxon>Brassicaceae</taxon>
        <taxon>Cardamineae</taxon>
        <taxon>Cardamine</taxon>
    </lineage>
</organism>
<dbReference type="InterPro" id="IPR043128">
    <property type="entry name" value="Rev_trsase/Diguanyl_cyclase"/>
</dbReference>
<sequence>MIHGRVRDVDVQEAGESMPPDLIICSVELYDVILGMDWLGKFRAHLDCHRGRVEFDRGKGRLVYQGVRPTSGSLVISVMQAERMIEISCEAYLATISLPEAVGEAKVGDIRVVRELPDVFQSLPPSRSDPFTIELEPGTTPISRAPYRMAPAEMAELKKQLEELLSKGFIRPSTSPWGAPVLFVKKKDGSFRLCVDYRGLNRVTVKNMYPLPRIDELLDQLRGATWFSKIDLASGYHQIPIDEVDIRKTAFGQALMVRTFSRSTETPSVEIT</sequence>
<dbReference type="InterPro" id="IPR032567">
    <property type="entry name" value="RTL1-rel"/>
</dbReference>
<dbReference type="InterPro" id="IPR043502">
    <property type="entry name" value="DNA/RNA_pol_sf"/>
</dbReference>
<reference evidence="2 3" key="1">
    <citation type="submission" date="2024-04" db="EMBL/GenBank/DDBJ databases">
        <title>Genome assembly C_amara_ONT_v2.</title>
        <authorList>
            <person name="Yant L."/>
            <person name="Moore C."/>
            <person name="Slenker M."/>
        </authorList>
    </citation>
    <scope>NUCLEOTIDE SEQUENCE [LARGE SCALE GENOMIC DNA]</scope>
    <source>
        <tissue evidence="2">Leaf</tissue>
    </source>
</reference>
<dbReference type="InterPro" id="IPR021109">
    <property type="entry name" value="Peptidase_aspartic_dom_sf"/>
</dbReference>
<dbReference type="PANTHER" id="PTHR15503:SF45">
    <property type="entry name" value="RNA-DIRECTED DNA POLYMERASE HOMOLOG"/>
    <property type="match status" value="1"/>
</dbReference>
<dbReference type="SUPFAM" id="SSF56672">
    <property type="entry name" value="DNA/RNA polymerases"/>
    <property type="match status" value="1"/>
</dbReference>
<keyword evidence="3" id="KW-1185">Reference proteome</keyword>
<protein>
    <submittedName>
        <fullName evidence="2">RNA-directed DNA polymerase-like protein</fullName>
    </submittedName>
</protein>
<dbReference type="PANTHER" id="PTHR15503">
    <property type="entry name" value="LDOC1 RELATED"/>
    <property type="match status" value="1"/>
</dbReference>
<proteinExistence type="predicted"/>
<dbReference type="EMBL" id="JBANAX010000741">
    <property type="protein sequence ID" value="KAL1194882.1"/>
    <property type="molecule type" value="Genomic_DNA"/>
</dbReference>
<evidence type="ECO:0000313" key="2">
    <source>
        <dbReference type="EMBL" id="KAL1194882.1"/>
    </source>
</evidence>
<dbReference type="AlphaFoldDB" id="A0ABD0ZJQ2"/>
<dbReference type="InterPro" id="IPR000477">
    <property type="entry name" value="RT_dom"/>
</dbReference>
<dbReference type="Gene3D" id="3.10.10.10">
    <property type="entry name" value="HIV Type 1 Reverse Transcriptase, subunit A, domain 1"/>
    <property type="match status" value="1"/>
</dbReference>